<reference evidence="3" key="1">
    <citation type="submission" date="2023-06" db="EMBL/GenBank/DDBJ databases">
        <title>Draft genome sequence of Nocardioides sp. SOB77.</title>
        <authorList>
            <person name="Zhang G."/>
        </authorList>
    </citation>
    <scope>NUCLEOTIDE SEQUENCE</scope>
    <source>
        <strain evidence="3">SOB77</strain>
    </source>
</reference>
<evidence type="ECO:0000313" key="3">
    <source>
        <dbReference type="EMBL" id="MDN4174752.1"/>
    </source>
</evidence>
<evidence type="ECO:0000256" key="2">
    <source>
        <dbReference type="SAM" id="SignalP"/>
    </source>
</evidence>
<proteinExistence type="predicted"/>
<accession>A0ABT8FK57</accession>
<evidence type="ECO:0000256" key="1">
    <source>
        <dbReference type="SAM" id="Phobius"/>
    </source>
</evidence>
<dbReference type="Proteomes" id="UP001168620">
    <property type="component" value="Unassembled WGS sequence"/>
</dbReference>
<feature type="chain" id="PRO_5045565721" evidence="2">
    <location>
        <begin position="22"/>
        <end position="115"/>
    </location>
</feature>
<dbReference type="RefSeq" id="WP_300953846.1">
    <property type="nucleotide sequence ID" value="NZ_JAUHJQ010000008.1"/>
</dbReference>
<keyword evidence="1" id="KW-0812">Transmembrane</keyword>
<sequence>MTMPQRLAAALAVLLLAGAIAATFLPTFPQGATCGTWLSPEWKSDQSDELVDDFLELGAVGDAASVRLRQRLCDDALGTRRTVSLVLLGAAVLVPGAVLLVAGGRRRDEVRGEPA</sequence>
<name>A0ABT8FK57_9ACTN</name>
<feature type="transmembrane region" description="Helical" evidence="1">
    <location>
        <begin position="82"/>
        <end position="102"/>
    </location>
</feature>
<feature type="signal peptide" evidence="2">
    <location>
        <begin position="1"/>
        <end position="21"/>
    </location>
</feature>
<keyword evidence="1" id="KW-1133">Transmembrane helix</keyword>
<organism evidence="3 4">
    <name type="scientific">Nocardioides oceani</name>
    <dbReference type="NCBI Taxonomy" id="3058369"/>
    <lineage>
        <taxon>Bacteria</taxon>
        <taxon>Bacillati</taxon>
        <taxon>Actinomycetota</taxon>
        <taxon>Actinomycetes</taxon>
        <taxon>Propionibacteriales</taxon>
        <taxon>Nocardioidaceae</taxon>
        <taxon>Nocardioides</taxon>
    </lineage>
</organism>
<comment type="caution">
    <text evidence="3">The sequence shown here is derived from an EMBL/GenBank/DDBJ whole genome shotgun (WGS) entry which is preliminary data.</text>
</comment>
<evidence type="ECO:0000313" key="4">
    <source>
        <dbReference type="Proteomes" id="UP001168620"/>
    </source>
</evidence>
<protein>
    <submittedName>
        <fullName evidence="3">Uncharacterized protein</fullName>
    </submittedName>
</protein>
<dbReference type="EMBL" id="JAUHJQ010000008">
    <property type="protein sequence ID" value="MDN4174752.1"/>
    <property type="molecule type" value="Genomic_DNA"/>
</dbReference>
<keyword evidence="2" id="KW-0732">Signal</keyword>
<keyword evidence="1" id="KW-0472">Membrane</keyword>
<keyword evidence="4" id="KW-1185">Reference proteome</keyword>
<gene>
    <name evidence="3" type="ORF">QWY28_17455</name>
</gene>